<dbReference type="PRINTS" id="PR00207">
    <property type="entry name" value="FLAGELLIN"/>
</dbReference>
<dbReference type="RefSeq" id="WP_256618767.1">
    <property type="nucleotide sequence ID" value="NZ_JANIBC010000003.1"/>
</dbReference>
<keyword evidence="7" id="KW-0969">Cilium</keyword>
<evidence type="ECO:0000256" key="3">
    <source>
        <dbReference type="RuleBase" id="RU362073"/>
    </source>
</evidence>
<dbReference type="Gene3D" id="1.20.1330.10">
    <property type="entry name" value="f41 fragment of flagellin, N-terminal domain"/>
    <property type="match status" value="1"/>
</dbReference>
<evidence type="ECO:0000259" key="6">
    <source>
        <dbReference type="Pfam" id="PF00700"/>
    </source>
</evidence>
<dbReference type="EMBL" id="JANIBC010000003">
    <property type="protein sequence ID" value="MCQ8184905.1"/>
    <property type="molecule type" value="Genomic_DNA"/>
</dbReference>
<accession>A0A9X2RHG0</accession>
<keyword evidence="8" id="KW-1185">Reference proteome</keyword>
<dbReference type="PANTHER" id="PTHR42792:SF2">
    <property type="entry name" value="FLAGELLIN"/>
    <property type="match status" value="1"/>
</dbReference>
<dbReference type="Pfam" id="PF00669">
    <property type="entry name" value="Flagellin_N"/>
    <property type="match status" value="1"/>
</dbReference>
<dbReference type="Pfam" id="PF00700">
    <property type="entry name" value="Flagellin_C"/>
    <property type="match status" value="1"/>
</dbReference>
<sequence length="415" mass="43208">MSSINFNQSAQVALMTLNKVNTDLFKIQDQISTGKRVATARDNAAVWAISAVMESDVMGFRQITDSLNLGLSTVEVGRAASEQVTNLLKEIKAEIVSAKEQNVDRKAIQRDIAALRDQVGSIVDAAQFNGLNLLKGGADVEVLSSLDRDASGTVSTASIAVKRADFRQVEGTFGTTAVAANAVGDTTISAGTIAAAGTETLTIEAGTLGTNIQAGYSFDMTIGSETVEYIAREGDTVNDVAEKLVEAAEKRFAEMEAVSPGSAPDVDFTVTLGTDPETQDAVISVTNNGGAGVAFTSDSFSDGVSGGDLGRLVGIDVDTTDETAINQALLDVEDMIQTVIDATASFGSVQNRIDIQNNFVTSLIGSLEAGVAGLTDANLEEASAQLQALQVQQQLNIQALSIANSAPSALLALFR</sequence>
<keyword evidence="2 3" id="KW-0975">Bacterial flagellum</keyword>
<comment type="caution">
    <text evidence="7">The sequence shown here is derived from an EMBL/GenBank/DDBJ whole genome shotgun (WGS) entry which is preliminary data.</text>
</comment>
<dbReference type="GO" id="GO:0005198">
    <property type="term" value="F:structural molecule activity"/>
    <property type="evidence" value="ECO:0007669"/>
    <property type="project" value="UniProtKB-UniRule"/>
</dbReference>
<keyword evidence="3" id="KW-0964">Secreted</keyword>
<keyword evidence="7" id="KW-0282">Flagellum</keyword>
<dbReference type="InterPro" id="IPR046358">
    <property type="entry name" value="Flagellin_C"/>
</dbReference>
<feature type="coiled-coil region" evidence="4">
    <location>
        <begin position="81"/>
        <end position="118"/>
    </location>
</feature>
<evidence type="ECO:0000313" key="7">
    <source>
        <dbReference type="EMBL" id="MCQ8184905.1"/>
    </source>
</evidence>
<reference evidence="7" key="1">
    <citation type="submission" date="2022-07" db="EMBL/GenBank/DDBJ databases">
        <title>Parvularcula maris sp. nov., an algicidal bacterium isolated from seawater.</title>
        <authorList>
            <person name="Li F."/>
        </authorList>
    </citation>
    <scope>NUCLEOTIDE SEQUENCE</scope>
    <source>
        <strain evidence="7">BGMRC 0090</strain>
    </source>
</reference>
<name>A0A9X2RHG0_9PROT</name>
<comment type="similarity">
    <text evidence="1 3">Belongs to the bacterial flagellin family.</text>
</comment>
<evidence type="ECO:0000259" key="5">
    <source>
        <dbReference type="Pfam" id="PF00669"/>
    </source>
</evidence>
<evidence type="ECO:0000256" key="4">
    <source>
        <dbReference type="SAM" id="Coils"/>
    </source>
</evidence>
<comment type="subcellular location">
    <subcellularLocation>
        <location evidence="3">Secreted</location>
    </subcellularLocation>
    <subcellularLocation>
        <location evidence="3">Bacterial flagellum</location>
    </subcellularLocation>
</comment>
<proteinExistence type="inferred from homology"/>
<gene>
    <name evidence="7" type="ORF">NOG11_05825</name>
</gene>
<dbReference type="InterPro" id="IPR001492">
    <property type="entry name" value="Flagellin"/>
</dbReference>
<dbReference type="PANTHER" id="PTHR42792">
    <property type="entry name" value="FLAGELLIN"/>
    <property type="match status" value="1"/>
</dbReference>
<feature type="domain" description="Flagellin N-terminal" evidence="5">
    <location>
        <begin position="4"/>
        <end position="136"/>
    </location>
</feature>
<keyword evidence="4" id="KW-0175">Coiled coil</keyword>
<dbReference type="GO" id="GO:0005576">
    <property type="term" value="C:extracellular region"/>
    <property type="evidence" value="ECO:0007669"/>
    <property type="project" value="UniProtKB-SubCell"/>
</dbReference>
<keyword evidence="7" id="KW-0966">Cell projection</keyword>
<protein>
    <recommendedName>
        <fullName evidence="3">Flagellin</fullName>
    </recommendedName>
</protein>
<evidence type="ECO:0000256" key="1">
    <source>
        <dbReference type="ARBA" id="ARBA00005709"/>
    </source>
</evidence>
<dbReference type="SUPFAM" id="SSF64518">
    <property type="entry name" value="Phase 1 flagellin"/>
    <property type="match status" value="1"/>
</dbReference>
<feature type="domain" description="Flagellin C-terminal" evidence="6">
    <location>
        <begin position="332"/>
        <end position="414"/>
    </location>
</feature>
<dbReference type="GO" id="GO:0009288">
    <property type="term" value="C:bacterial-type flagellum"/>
    <property type="evidence" value="ECO:0007669"/>
    <property type="project" value="UniProtKB-SubCell"/>
</dbReference>
<evidence type="ECO:0000256" key="2">
    <source>
        <dbReference type="ARBA" id="ARBA00023143"/>
    </source>
</evidence>
<dbReference type="InterPro" id="IPR001029">
    <property type="entry name" value="Flagellin_N"/>
</dbReference>
<organism evidence="7 8">
    <name type="scientific">Parvularcula maris</name>
    <dbReference type="NCBI Taxonomy" id="2965077"/>
    <lineage>
        <taxon>Bacteria</taxon>
        <taxon>Pseudomonadati</taxon>
        <taxon>Pseudomonadota</taxon>
        <taxon>Alphaproteobacteria</taxon>
        <taxon>Parvularculales</taxon>
        <taxon>Parvularculaceae</taxon>
        <taxon>Parvularcula</taxon>
    </lineage>
</organism>
<dbReference type="Proteomes" id="UP001142610">
    <property type="component" value="Unassembled WGS sequence"/>
</dbReference>
<comment type="function">
    <text evidence="3">Flagellin is the subunit protein which polymerizes to form the filaments of bacterial flagella.</text>
</comment>
<dbReference type="AlphaFoldDB" id="A0A9X2RHG0"/>
<evidence type="ECO:0000313" key="8">
    <source>
        <dbReference type="Proteomes" id="UP001142610"/>
    </source>
</evidence>